<dbReference type="AlphaFoldDB" id="A0A2N9G372"/>
<dbReference type="EMBL" id="OIVN01001431">
    <property type="protein sequence ID" value="SPC93855.1"/>
    <property type="molecule type" value="Genomic_DNA"/>
</dbReference>
<evidence type="ECO:0000259" key="7">
    <source>
        <dbReference type="Pfam" id="PF23559"/>
    </source>
</evidence>
<feature type="domain" description="Disease resistance N-terminal" evidence="6">
    <location>
        <begin position="6"/>
        <end position="87"/>
    </location>
</feature>
<evidence type="ECO:0000259" key="5">
    <source>
        <dbReference type="Pfam" id="PF00931"/>
    </source>
</evidence>
<dbReference type="PANTHER" id="PTHR36766:SF45">
    <property type="entry name" value="NB-ARC DOMAIN-CONTAINING PROTEIN"/>
    <property type="match status" value="1"/>
</dbReference>
<keyword evidence="3" id="KW-0611">Plant defense</keyword>
<keyword evidence="1" id="KW-0677">Repeat</keyword>
<dbReference type="InterPro" id="IPR042197">
    <property type="entry name" value="Apaf_helical"/>
</dbReference>
<gene>
    <name evidence="8" type="ORF">FSB_LOCUS21737</name>
</gene>
<dbReference type="GO" id="GO:0006952">
    <property type="term" value="P:defense response"/>
    <property type="evidence" value="ECO:0007669"/>
    <property type="project" value="UniProtKB-KW"/>
</dbReference>
<dbReference type="InterPro" id="IPR041118">
    <property type="entry name" value="Rx_N"/>
</dbReference>
<dbReference type="FunFam" id="3.40.50.300:FF:001091">
    <property type="entry name" value="Probable disease resistance protein At1g61300"/>
    <property type="match status" value="1"/>
</dbReference>
<evidence type="ECO:0008006" key="9">
    <source>
        <dbReference type="Google" id="ProtNLM"/>
    </source>
</evidence>
<sequence length="536" mass="61391">MARALVSGITQQLGSFITSEFKLTASVKEEIQKLESKFRTIQAVLNDAEKRQVKEEAVKLWLDKLKDVSYEMDDVLDEWNTAMIKAAIAKEEEEGEAETSTAKKRKVLPLIPNINFSILHHRDIAHKIKELNEKLDEIVTERVMRLHGFELTTRGNAPEVVERPLTTSLVDVSDMCGRDNVKDDLVNILLGKGSEEERSPHVISLVGMGGIGKTTLAQLAYNDPKVQAYFDIKIWICVSDPFDQFKVAEEILESIEPQNPKITSLENLTKKIGELIRGKKFFLVLDDVWTENSTLWEPFRLTLRNGAQGSRILATTRKSRVAERMGGLRTSESMINLEMLSEEDCWLVFRKIAFLDRDPNQCEQLEDLGRKIAKKCKGLPLAAKTLGSLMRFQRSREEWEMVLDSSLWELEDVGRVVEKDLFGPLLLSYNDLPSSLKQCFSFCAVFPKDYVFNIDDLVYMWMAHGYIDSKEHMELKGREYFENLAIRSFFQDFQEYEVGCGEAHVVIRRVFAFTGEASIPRNIRDKEFDKFEKGGC</sequence>
<dbReference type="InterPro" id="IPR038005">
    <property type="entry name" value="RX-like_CC"/>
</dbReference>
<evidence type="ECO:0000256" key="2">
    <source>
        <dbReference type="ARBA" id="ARBA00022741"/>
    </source>
</evidence>
<proteinExistence type="predicted"/>
<reference evidence="8" key="1">
    <citation type="submission" date="2018-02" db="EMBL/GenBank/DDBJ databases">
        <authorList>
            <person name="Cohen D.B."/>
            <person name="Kent A.D."/>
        </authorList>
    </citation>
    <scope>NUCLEOTIDE SEQUENCE</scope>
</reference>
<evidence type="ECO:0000256" key="4">
    <source>
        <dbReference type="ARBA" id="ARBA00022840"/>
    </source>
</evidence>
<dbReference type="GO" id="GO:0005524">
    <property type="term" value="F:ATP binding"/>
    <property type="evidence" value="ECO:0007669"/>
    <property type="project" value="UniProtKB-KW"/>
</dbReference>
<evidence type="ECO:0000259" key="6">
    <source>
        <dbReference type="Pfam" id="PF18052"/>
    </source>
</evidence>
<dbReference type="PRINTS" id="PR00364">
    <property type="entry name" value="DISEASERSIST"/>
</dbReference>
<dbReference type="SUPFAM" id="SSF52540">
    <property type="entry name" value="P-loop containing nucleoside triphosphate hydrolases"/>
    <property type="match status" value="1"/>
</dbReference>
<name>A0A2N9G372_FAGSY</name>
<dbReference type="GO" id="GO:0043531">
    <property type="term" value="F:ADP binding"/>
    <property type="evidence" value="ECO:0007669"/>
    <property type="project" value="InterPro"/>
</dbReference>
<dbReference type="InterPro" id="IPR058922">
    <property type="entry name" value="WHD_DRP"/>
</dbReference>
<evidence type="ECO:0000256" key="3">
    <source>
        <dbReference type="ARBA" id="ARBA00022821"/>
    </source>
</evidence>
<dbReference type="CDD" id="cd14798">
    <property type="entry name" value="RX-CC_like"/>
    <property type="match status" value="1"/>
</dbReference>
<organism evidence="8">
    <name type="scientific">Fagus sylvatica</name>
    <name type="common">Beechnut</name>
    <dbReference type="NCBI Taxonomy" id="28930"/>
    <lineage>
        <taxon>Eukaryota</taxon>
        <taxon>Viridiplantae</taxon>
        <taxon>Streptophyta</taxon>
        <taxon>Embryophyta</taxon>
        <taxon>Tracheophyta</taxon>
        <taxon>Spermatophyta</taxon>
        <taxon>Magnoliopsida</taxon>
        <taxon>eudicotyledons</taxon>
        <taxon>Gunneridae</taxon>
        <taxon>Pentapetalae</taxon>
        <taxon>rosids</taxon>
        <taxon>fabids</taxon>
        <taxon>Fagales</taxon>
        <taxon>Fagaceae</taxon>
        <taxon>Fagus</taxon>
    </lineage>
</organism>
<dbReference type="PANTHER" id="PTHR36766">
    <property type="entry name" value="PLANT BROAD-SPECTRUM MILDEW RESISTANCE PROTEIN RPW8"/>
    <property type="match status" value="1"/>
</dbReference>
<dbReference type="Gene3D" id="1.10.10.10">
    <property type="entry name" value="Winged helix-like DNA-binding domain superfamily/Winged helix DNA-binding domain"/>
    <property type="match status" value="1"/>
</dbReference>
<evidence type="ECO:0000256" key="1">
    <source>
        <dbReference type="ARBA" id="ARBA00022737"/>
    </source>
</evidence>
<dbReference type="Pfam" id="PF23559">
    <property type="entry name" value="WHD_DRP"/>
    <property type="match status" value="1"/>
</dbReference>
<dbReference type="Pfam" id="PF00931">
    <property type="entry name" value="NB-ARC"/>
    <property type="match status" value="1"/>
</dbReference>
<dbReference type="InterPro" id="IPR036388">
    <property type="entry name" value="WH-like_DNA-bd_sf"/>
</dbReference>
<dbReference type="Pfam" id="PF18052">
    <property type="entry name" value="Rx_N"/>
    <property type="match status" value="1"/>
</dbReference>
<dbReference type="Gene3D" id="1.20.5.4130">
    <property type="match status" value="1"/>
</dbReference>
<keyword evidence="2" id="KW-0547">Nucleotide-binding</keyword>
<protein>
    <recommendedName>
        <fullName evidence="9">Disease resistance protein RGA3</fullName>
    </recommendedName>
</protein>
<feature type="domain" description="Disease resistance protein winged helix" evidence="7">
    <location>
        <begin position="445"/>
        <end position="495"/>
    </location>
</feature>
<evidence type="ECO:0000313" key="8">
    <source>
        <dbReference type="EMBL" id="SPC93855.1"/>
    </source>
</evidence>
<dbReference type="Gene3D" id="1.10.8.430">
    <property type="entry name" value="Helical domain of apoptotic protease-activating factors"/>
    <property type="match status" value="1"/>
</dbReference>
<dbReference type="InterPro" id="IPR027417">
    <property type="entry name" value="P-loop_NTPase"/>
</dbReference>
<dbReference type="Gene3D" id="3.40.50.300">
    <property type="entry name" value="P-loop containing nucleotide triphosphate hydrolases"/>
    <property type="match status" value="1"/>
</dbReference>
<keyword evidence="4" id="KW-0067">ATP-binding</keyword>
<accession>A0A2N9G372</accession>
<dbReference type="InterPro" id="IPR002182">
    <property type="entry name" value="NB-ARC"/>
</dbReference>
<feature type="domain" description="NB-ARC" evidence="5">
    <location>
        <begin position="189"/>
        <end position="355"/>
    </location>
</feature>